<dbReference type="Pfam" id="PF13610">
    <property type="entry name" value="DDE_Tnp_IS240"/>
    <property type="match status" value="1"/>
</dbReference>
<dbReference type="InterPro" id="IPR032874">
    <property type="entry name" value="DDE_dom"/>
</dbReference>
<dbReference type="Proteomes" id="UP001462961">
    <property type="component" value="Unassembled WGS sequence"/>
</dbReference>
<evidence type="ECO:0000313" key="2">
    <source>
        <dbReference type="EMBL" id="MEO1760238.1"/>
    </source>
</evidence>
<protein>
    <submittedName>
        <fullName evidence="2">DDE-type integrase/transposase/recombinase</fullName>
    </submittedName>
</protein>
<dbReference type="PANTHER" id="PTHR35528:SF3">
    <property type="entry name" value="BLL1675 PROTEIN"/>
    <property type="match status" value="1"/>
</dbReference>
<gene>
    <name evidence="2" type="ORF">VOI32_41080</name>
</gene>
<dbReference type="PANTHER" id="PTHR35528">
    <property type="entry name" value="BLL1675 PROTEIN"/>
    <property type="match status" value="1"/>
</dbReference>
<dbReference type="InterPro" id="IPR052183">
    <property type="entry name" value="IS_Transposase"/>
</dbReference>
<keyword evidence="3" id="KW-1185">Reference proteome</keyword>
<name>A0ABV0E9Z6_9BURK</name>
<sequence>WVYLYRAVDRVGQTVDFMLRAKRDVEAAKAFFRKAIRHQGRPPKSITLDGYAASHRAVREMKADGLPPEDTKIRSSKYLMPRVNQDESRAA</sequence>
<organism evidence="2 3">
    <name type="scientific">Paraburkholderia caribensis</name>
    <dbReference type="NCBI Taxonomy" id="75105"/>
    <lineage>
        <taxon>Bacteria</taxon>
        <taxon>Pseudomonadati</taxon>
        <taxon>Pseudomonadota</taxon>
        <taxon>Betaproteobacteria</taxon>
        <taxon>Burkholderiales</taxon>
        <taxon>Burkholderiaceae</taxon>
        <taxon>Paraburkholderia</taxon>
    </lineage>
</organism>
<evidence type="ECO:0000259" key="1">
    <source>
        <dbReference type="Pfam" id="PF13610"/>
    </source>
</evidence>
<accession>A0ABV0E9Z6</accession>
<comment type="caution">
    <text evidence="2">The sequence shown here is derived from an EMBL/GenBank/DDBJ whole genome shotgun (WGS) entry which is preliminary data.</text>
</comment>
<dbReference type="EMBL" id="JAYLVJ010000121">
    <property type="protein sequence ID" value="MEO1760238.1"/>
    <property type="molecule type" value="Genomic_DNA"/>
</dbReference>
<reference evidence="2 3" key="1">
    <citation type="submission" date="2024-01" db="EMBL/GenBank/DDBJ databases">
        <title>The diversity of rhizobia nodulating Mimosa spp. in eleven states of Brazil covering several biomes is determined by host plant, location, and edaphic factors.</title>
        <authorList>
            <person name="Rouws L."/>
            <person name="Barauna A."/>
            <person name="Beukes C."/>
            <person name="De Faria S.M."/>
            <person name="Gross E."/>
            <person name="Dos Reis Junior F.B."/>
            <person name="Simon M."/>
            <person name="Maluk M."/>
            <person name="Odee D.W."/>
            <person name="Kenicer G."/>
            <person name="Young J.P.W."/>
            <person name="Reis V.M."/>
            <person name="Zilli J."/>
            <person name="James E.K."/>
        </authorList>
    </citation>
    <scope>NUCLEOTIDE SEQUENCE [LARGE SCALE GENOMIC DNA]</scope>
    <source>
        <strain evidence="2 3">JHI1651</strain>
    </source>
</reference>
<proteinExistence type="predicted"/>
<feature type="domain" description="DDE" evidence="1">
    <location>
        <begin position="1"/>
        <end position="87"/>
    </location>
</feature>
<feature type="non-terminal residue" evidence="2">
    <location>
        <position position="1"/>
    </location>
</feature>
<evidence type="ECO:0000313" key="3">
    <source>
        <dbReference type="Proteomes" id="UP001462961"/>
    </source>
</evidence>